<dbReference type="Pfam" id="PF07676">
    <property type="entry name" value="PD40"/>
    <property type="match status" value="2"/>
</dbReference>
<keyword evidence="2 4" id="KW-0472">Membrane</keyword>
<dbReference type="PROSITE" id="PS51123">
    <property type="entry name" value="OMPA_2"/>
    <property type="match status" value="1"/>
</dbReference>
<accession>A0ABY9RB09</accession>
<dbReference type="SUPFAM" id="SSF82171">
    <property type="entry name" value="DPP6 N-terminal domain-like"/>
    <property type="match status" value="1"/>
</dbReference>
<dbReference type="Gene3D" id="2.60.40.1120">
    <property type="entry name" value="Carboxypeptidase-like, regulatory domain"/>
    <property type="match status" value="1"/>
</dbReference>
<keyword evidence="8" id="KW-1185">Reference proteome</keyword>
<dbReference type="CDD" id="cd07185">
    <property type="entry name" value="OmpA_C-like"/>
    <property type="match status" value="1"/>
</dbReference>
<dbReference type="Pfam" id="PF00691">
    <property type="entry name" value="OmpA"/>
    <property type="match status" value="1"/>
</dbReference>
<dbReference type="InterPro" id="IPR036737">
    <property type="entry name" value="OmpA-like_sf"/>
</dbReference>
<dbReference type="Proteomes" id="UP001180481">
    <property type="component" value="Chromosome"/>
</dbReference>
<dbReference type="Gene3D" id="3.30.1330.60">
    <property type="entry name" value="OmpA-like domain"/>
    <property type="match status" value="1"/>
</dbReference>
<evidence type="ECO:0000256" key="1">
    <source>
        <dbReference type="ARBA" id="ARBA00004442"/>
    </source>
</evidence>
<dbReference type="PRINTS" id="PR01021">
    <property type="entry name" value="OMPADOMAIN"/>
</dbReference>
<protein>
    <submittedName>
        <fullName evidence="7">OmpA family protein</fullName>
    </submittedName>
</protein>
<sequence length="637" mass="71401">MKKITTIAASLILITTVGFAQEKKVAIATKNYDNLAYVDAVKVYKRVAEKGYKSVEVFQKLANAYYFQANLEEAAKWYGELFLLTQDLEPEYFIRYAQSLKSVGDYTKADEIMTILVQKGAKDTRAALFVQNKDYQAQIKKNSGRQEIKNAGFNSEYSDYGTAINGDQLIFSSTRETAKVFKRKHSWTNQSFTNLYVLKSTSSTPELLNSKINSAYNESTPVFTKDGKTMYFTRNNYFKGRTKTDQNKIVLLKLYKATFDGKKWSKVEELPFNSNEYSCAHPALSTDEKTLYFASNMPGTVGQSDIFKVAIRNNGTFGTPENLGKTINTEGRETFPFIAADSKLYFASDGHVGLGGLDVFVSEITAQNSYTEPQNVGAPVNSGSDDFGYVVDATLKSGYFTSNRKQDNLGFDDIYSFTEKKALETTTKIQGQLTDASTGEVIQGKVILFDNKYNKVAEVQTDAMGNYIFENVPKDQQYYVRAESVSYATNEAVAVSDQTKTTLTLTKQVKTLKVGDDLRSALNIDIIYFDLDKSNIREDATVELAKIAEVLHEYPTMKIAICSHTDSRQTHQYNQVLSDKRAQSTRDWLISKGIAPERLTAKGYGETELLNVCADGVLCAESDHQKNRRSEFIIMAN</sequence>
<dbReference type="RefSeq" id="WP_309532125.1">
    <property type="nucleotide sequence ID" value="NZ_CP133721.1"/>
</dbReference>
<feature type="signal peptide" evidence="5">
    <location>
        <begin position="1"/>
        <end position="20"/>
    </location>
</feature>
<evidence type="ECO:0000313" key="8">
    <source>
        <dbReference type="Proteomes" id="UP001180481"/>
    </source>
</evidence>
<dbReference type="InterPro" id="IPR011659">
    <property type="entry name" value="WD40"/>
</dbReference>
<dbReference type="PANTHER" id="PTHR30329">
    <property type="entry name" value="STATOR ELEMENT OF FLAGELLAR MOTOR COMPLEX"/>
    <property type="match status" value="1"/>
</dbReference>
<evidence type="ECO:0000256" key="5">
    <source>
        <dbReference type="SAM" id="SignalP"/>
    </source>
</evidence>
<feature type="chain" id="PRO_5045780589" evidence="5">
    <location>
        <begin position="21"/>
        <end position="637"/>
    </location>
</feature>
<dbReference type="SUPFAM" id="SSF103088">
    <property type="entry name" value="OmpA-like"/>
    <property type="match status" value="1"/>
</dbReference>
<evidence type="ECO:0000256" key="4">
    <source>
        <dbReference type="PROSITE-ProRule" id="PRU00473"/>
    </source>
</evidence>
<dbReference type="SUPFAM" id="SSF49464">
    <property type="entry name" value="Carboxypeptidase regulatory domain-like"/>
    <property type="match status" value="1"/>
</dbReference>
<evidence type="ECO:0000259" key="6">
    <source>
        <dbReference type="PROSITE" id="PS51123"/>
    </source>
</evidence>
<dbReference type="SUPFAM" id="SSF48452">
    <property type="entry name" value="TPR-like"/>
    <property type="match status" value="1"/>
</dbReference>
<name>A0ABY9RB09_9FLAO</name>
<dbReference type="Gene3D" id="2.120.10.30">
    <property type="entry name" value="TolB, C-terminal domain"/>
    <property type="match status" value="1"/>
</dbReference>
<dbReference type="Pfam" id="PF13620">
    <property type="entry name" value="CarboxypepD_reg"/>
    <property type="match status" value="1"/>
</dbReference>
<dbReference type="PANTHER" id="PTHR30329:SF21">
    <property type="entry name" value="LIPOPROTEIN YIAD-RELATED"/>
    <property type="match status" value="1"/>
</dbReference>
<reference evidence="7" key="1">
    <citation type="submission" date="2023-09" db="EMBL/GenBank/DDBJ databases">
        <title>Flavobacterium sp. 20NA77.7 isolated from freshwater.</title>
        <authorList>
            <person name="Le V."/>
            <person name="Ko S.-R."/>
            <person name="Ahn C.-Y."/>
            <person name="Oh H.-M."/>
        </authorList>
    </citation>
    <scope>NUCLEOTIDE SEQUENCE</scope>
    <source>
        <strain evidence="7">20NA77.7</strain>
    </source>
</reference>
<dbReference type="InterPro" id="IPR011042">
    <property type="entry name" value="6-blade_b-propeller_TolB-like"/>
</dbReference>
<keyword evidence="3" id="KW-0998">Cell outer membrane</keyword>
<gene>
    <name evidence="7" type="ORF">RF683_09900</name>
</gene>
<evidence type="ECO:0000256" key="3">
    <source>
        <dbReference type="ARBA" id="ARBA00023237"/>
    </source>
</evidence>
<dbReference type="InterPro" id="IPR011990">
    <property type="entry name" value="TPR-like_helical_dom_sf"/>
</dbReference>
<evidence type="ECO:0000313" key="7">
    <source>
        <dbReference type="EMBL" id="WMW77790.1"/>
    </source>
</evidence>
<feature type="domain" description="OmpA-like" evidence="6">
    <location>
        <begin position="516"/>
        <end position="637"/>
    </location>
</feature>
<dbReference type="EMBL" id="CP133721">
    <property type="protein sequence ID" value="WMW77790.1"/>
    <property type="molecule type" value="Genomic_DNA"/>
</dbReference>
<evidence type="ECO:0000256" key="2">
    <source>
        <dbReference type="ARBA" id="ARBA00023136"/>
    </source>
</evidence>
<organism evidence="7 8">
    <name type="scientific">Flavobacterium nakdongensis</name>
    <dbReference type="NCBI Taxonomy" id="3073563"/>
    <lineage>
        <taxon>Bacteria</taxon>
        <taxon>Pseudomonadati</taxon>
        <taxon>Bacteroidota</taxon>
        <taxon>Flavobacteriia</taxon>
        <taxon>Flavobacteriales</taxon>
        <taxon>Flavobacteriaceae</taxon>
        <taxon>Flavobacterium</taxon>
    </lineage>
</organism>
<dbReference type="InterPro" id="IPR008969">
    <property type="entry name" value="CarboxyPept-like_regulatory"/>
</dbReference>
<dbReference type="InterPro" id="IPR006665">
    <property type="entry name" value="OmpA-like"/>
</dbReference>
<proteinExistence type="predicted"/>
<keyword evidence="5" id="KW-0732">Signal</keyword>
<dbReference type="InterPro" id="IPR006664">
    <property type="entry name" value="OMP_bac"/>
</dbReference>
<dbReference type="InterPro" id="IPR050330">
    <property type="entry name" value="Bact_OuterMem_StrucFunc"/>
</dbReference>
<comment type="subcellular location">
    <subcellularLocation>
        <location evidence="1">Cell outer membrane</location>
    </subcellularLocation>
</comment>